<organism evidence="1 2">
    <name type="scientific">Phytoactinopolyspora mesophila</name>
    <dbReference type="NCBI Taxonomy" id="2650750"/>
    <lineage>
        <taxon>Bacteria</taxon>
        <taxon>Bacillati</taxon>
        <taxon>Actinomycetota</taxon>
        <taxon>Actinomycetes</taxon>
        <taxon>Jiangellales</taxon>
        <taxon>Jiangellaceae</taxon>
        <taxon>Phytoactinopolyspora</taxon>
    </lineage>
</organism>
<evidence type="ECO:0000313" key="1">
    <source>
        <dbReference type="EMBL" id="NDL56809.1"/>
    </source>
</evidence>
<comment type="caution">
    <text evidence="1">The sequence shown here is derived from an EMBL/GenBank/DDBJ whole genome shotgun (WGS) entry which is preliminary data.</text>
</comment>
<proteinExistence type="predicted"/>
<accession>A0A7K3M0K8</accession>
<sequence length="55" mass="5989">MQGHDPQAHDHHHRTGWLGWERLGVLEDNMAWSFSVPLIAPGATSTAEGEAARVG</sequence>
<gene>
    <name evidence="1" type="ORF">F7O44_06960</name>
</gene>
<dbReference type="RefSeq" id="WP_162449515.1">
    <property type="nucleotide sequence ID" value="NZ_WLZY01000002.1"/>
</dbReference>
<dbReference type="EMBL" id="WLZY01000002">
    <property type="protein sequence ID" value="NDL56809.1"/>
    <property type="molecule type" value="Genomic_DNA"/>
</dbReference>
<protein>
    <submittedName>
        <fullName evidence="1">Uncharacterized protein</fullName>
    </submittedName>
</protein>
<name>A0A7K3M0K8_9ACTN</name>
<dbReference type="Proteomes" id="UP000460435">
    <property type="component" value="Unassembled WGS sequence"/>
</dbReference>
<evidence type="ECO:0000313" key="2">
    <source>
        <dbReference type="Proteomes" id="UP000460435"/>
    </source>
</evidence>
<reference evidence="1 2" key="1">
    <citation type="submission" date="2019-11" db="EMBL/GenBank/DDBJ databases">
        <authorList>
            <person name="Li X.-J."/>
            <person name="Feng X.-M."/>
        </authorList>
    </citation>
    <scope>NUCLEOTIDE SEQUENCE [LARGE SCALE GENOMIC DNA]</scope>
    <source>
        <strain evidence="1 2">XMNu-373</strain>
    </source>
</reference>
<keyword evidence="2" id="KW-1185">Reference proteome</keyword>
<dbReference type="AlphaFoldDB" id="A0A7K3M0K8"/>